<dbReference type="InterPro" id="IPR020811">
    <property type="entry name" value="Enolase_N"/>
</dbReference>
<keyword evidence="10" id="KW-0963">Cytoplasm</keyword>
<protein>
    <recommendedName>
        <fullName evidence="4 10">Enolase</fullName>
        <ecNumber evidence="3 10">4.2.1.11</ecNumber>
    </recommendedName>
    <alternativeName>
        <fullName evidence="10">2-phospho-D-glycerate hydro-lyase</fullName>
    </alternativeName>
    <alternativeName>
        <fullName evidence="10">2-phosphoglycerate dehydratase</fullName>
    </alternativeName>
</protein>
<dbReference type="InterPro" id="IPR036849">
    <property type="entry name" value="Enolase-like_C_sf"/>
</dbReference>
<dbReference type="InterPro" id="IPR020809">
    <property type="entry name" value="Enolase_CS"/>
</dbReference>
<dbReference type="SFLD" id="SFLDF00002">
    <property type="entry name" value="enolase"/>
    <property type="match status" value="1"/>
</dbReference>
<dbReference type="GO" id="GO:0005576">
    <property type="term" value="C:extracellular region"/>
    <property type="evidence" value="ECO:0007669"/>
    <property type="project" value="UniProtKB-SubCell"/>
</dbReference>
<comment type="function">
    <text evidence="10">Catalyzes the reversible conversion of 2-phosphoglycerate (2-PG) into phosphoenolpyruvate (PEP). It is essential for the degradation of carbohydrates via glycolysis.</text>
</comment>
<feature type="binding site" evidence="10 13">
    <location>
        <position position="319"/>
    </location>
    <ligand>
        <name>Mg(2+)</name>
        <dbReference type="ChEBI" id="CHEBI:18420"/>
    </ligand>
</feature>
<comment type="pathway">
    <text evidence="1 10">Carbohydrate degradation; glycolysis; pyruvate from D-glyceraldehyde 3-phosphate: step 4/5.</text>
</comment>
<keyword evidence="9 10" id="KW-0456">Lyase</keyword>
<evidence type="ECO:0000256" key="9">
    <source>
        <dbReference type="ARBA" id="ARBA00023239"/>
    </source>
</evidence>
<feature type="binding site" evidence="10 13">
    <location>
        <position position="265"/>
    </location>
    <ligand>
        <name>Mg(2+)</name>
        <dbReference type="ChEBI" id="CHEBI:18420"/>
    </ligand>
</feature>
<feature type="binding site" evidence="12">
    <location>
        <begin position="398"/>
        <end position="401"/>
    </location>
    <ligand>
        <name>substrate</name>
    </ligand>
</feature>
<comment type="subcellular location">
    <subcellularLocation>
        <location evidence="10">Cytoplasm</location>
    </subcellularLocation>
    <subcellularLocation>
        <location evidence="10">Secreted</location>
    </subcellularLocation>
    <subcellularLocation>
        <location evidence="10">Cell surface</location>
    </subcellularLocation>
    <text evidence="10">Fractions of enolase are present in both the cytoplasm and on the cell surface.</text>
</comment>
<dbReference type="GO" id="GO:0009986">
    <property type="term" value="C:cell surface"/>
    <property type="evidence" value="ECO:0007669"/>
    <property type="project" value="UniProtKB-SubCell"/>
</dbReference>
<dbReference type="HOGENOM" id="CLU_031223_2_1_14"/>
<keyword evidence="6 10" id="KW-0479">Metal-binding</keyword>
<dbReference type="Proteomes" id="UP000030066">
    <property type="component" value="Chromosome"/>
</dbReference>
<feature type="binding site" evidence="10">
    <location>
        <position position="401"/>
    </location>
    <ligand>
        <name>(2R)-2-phosphoglycerate</name>
        <dbReference type="ChEBI" id="CHEBI:58289"/>
    </ligand>
</feature>
<evidence type="ECO:0000256" key="1">
    <source>
        <dbReference type="ARBA" id="ARBA00005031"/>
    </source>
</evidence>
<dbReference type="PANTHER" id="PTHR11902">
    <property type="entry name" value="ENOLASE"/>
    <property type="match status" value="1"/>
</dbReference>
<dbReference type="EC" id="4.2.1.11" evidence="3 10"/>
<dbReference type="InterPro" id="IPR029017">
    <property type="entry name" value="Enolase-like_N"/>
</dbReference>
<comment type="cofactor">
    <cofactor evidence="13">
        <name>Mg(2+)</name>
        <dbReference type="ChEBI" id="CHEBI:18420"/>
    </cofactor>
    <text evidence="13">Mg(2+) is required for catalysis and for stabilizing the dimer.</text>
</comment>
<dbReference type="SUPFAM" id="SSF54826">
    <property type="entry name" value="Enolase N-terminal domain-like"/>
    <property type="match status" value="1"/>
</dbReference>
<dbReference type="Pfam" id="PF03952">
    <property type="entry name" value="Enolase_N"/>
    <property type="match status" value="1"/>
</dbReference>
<dbReference type="SFLD" id="SFLDG00178">
    <property type="entry name" value="enolase"/>
    <property type="match status" value="1"/>
</dbReference>
<dbReference type="PRINTS" id="PR00148">
    <property type="entry name" value="ENOLASE"/>
</dbReference>
<dbReference type="PROSITE" id="PS00164">
    <property type="entry name" value="ENOLASE"/>
    <property type="match status" value="1"/>
</dbReference>
<accession>A0A097SSC9</accession>
<dbReference type="EMBL" id="CP007711">
    <property type="protein sequence ID" value="AIV03489.1"/>
    <property type="molecule type" value="Genomic_DNA"/>
</dbReference>
<comment type="similarity">
    <text evidence="2 10">Belongs to the enolase family.</text>
</comment>
<organism evidence="16 17">
    <name type="scientific">Candidatus Malacoplasma girerdii</name>
    <dbReference type="NCBI Taxonomy" id="1318617"/>
    <lineage>
        <taxon>Bacteria</taxon>
        <taxon>Bacillati</taxon>
        <taxon>Mycoplasmatota</taxon>
        <taxon>Mycoplasmoidales</taxon>
        <taxon>Mycoplasmoidaceae</taxon>
        <taxon>Malacoplasma</taxon>
    </lineage>
</organism>
<feature type="active site" description="Proton donor" evidence="10 11">
    <location>
        <position position="226"/>
    </location>
</feature>
<keyword evidence="5 10" id="KW-0964">Secreted</keyword>
<keyword evidence="17" id="KW-1185">Reference proteome</keyword>
<dbReference type="SMART" id="SM01193">
    <property type="entry name" value="Enolase_N"/>
    <property type="match status" value="1"/>
</dbReference>
<feature type="domain" description="Enolase C-terminal TIM barrel" evidence="14">
    <location>
        <begin position="160"/>
        <end position="459"/>
    </location>
</feature>
<feature type="binding site" evidence="10">
    <location>
        <position position="371"/>
    </location>
    <ligand>
        <name>(2R)-2-phosphoglycerate</name>
        <dbReference type="ChEBI" id="CHEBI:58289"/>
    </ligand>
</feature>
<dbReference type="Pfam" id="PF00113">
    <property type="entry name" value="Enolase_C"/>
    <property type="match status" value="1"/>
</dbReference>
<feature type="binding site" evidence="12">
    <location>
        <position position="176"/>
    </location>
    <ligand>
        <name>substrate</name>
    </ligand>
</feature>
<evidence type="ECO:0000256" key="11">
    <source>
        <dbReference type="PIRSR" id="PIRSR001400-1"/>
    </source>
</evidence>
<feature type="binding site" evidence="10 13">
    <location>
        <position position="346"/>
    </location>
    <ligand>
        <name>Mg(2+)</name>
        <dbReference type="ChEBI" id="CHEBI:18420"/>
    </ligand>
</feature>
<proteinExistence type="inferred from homology"/>
<dbReference type="PANTHER" id="PTHR11902:SF1">
    <property type="entry name" value="ENOLASE"/>
    <property type="match status" value="1"/>
</dbReference>
<feature type="active site" description="Proton acceptor" evidence="10 11">
    <location>
        <position position="371"/>
    </location>
</feature>
<dbReference type="CDD" id="cd03313">
    <property type="entry name" value="enolase"/>
    <property type="match status" value="1"/>
</dbReference>
<evidence type="ECO:0000256" key="12">
    <source>
        <dbReference type="PIRSR" id="PIRSR001400-2"/>
    </source>
</evidence>
<dbReference type="GO" id="GO:0000287">
    <property type="term" value="F:magnesium ion binding"/>
    <property type="evidence" value="ECO:0007669"/>
    <property type="project" value="UniProtKB-UniRule"/>
</dbReference>
<gene>
    <name evidence="10 16" type="primary">eno</name>
    <name evidence="16" type="ORF">MGM1_1020</name>
</gene>
<sequence length="462" mass="50709">MQFIQQIMFNSLFKKKTTIANVKAYEVLDSRGFPTVACMVTLENGIIGKAMVPSGASTGEREALEMRDGDKKRFIGKGVLKAVEHVNQDIAPRIIGLQAHEQNKIDELMISADGTPNKSKYGANAILAVSLAIAHASAKAYNKPLYRYIREDICKDKNEIYNMPVPMLNVINGGAHADNTIDFQEFMFMPIGAKSIRQACQMASECFHALMKILKSKNQNTNKGDEGGFAPDLRTAEDALELMVEAIKAAGYKPGVNKDVAIALDVAASELYDNEAKVYIFKKAIDAKVLSKAEGTKTTDQMIEYLISLTKKFPIISIEDGLSENDWDGFSKLTQKIGNSVQIVGDDLFCTNPKILTEGVQKGVANAILIKLNQIGSLTETIQAINIAKANNWCAVVSHRSGETEDTTIADLSVALGTGQIKTGSMSRSERICKYNRLMEIEDELSVQSRYNGVKTFNNLKK</sequence>
<dbReference type="UniPathway" id="UPA00109">
    <property type="reaction ID" value="UER00187"/>
</dbReference>
<dbReference type="GO" id="GO:0004634">
    <property type="term" value="F:phosphopyruvate hydratase activity"/>
    <property type="evidence" value="ECO:0007669"/>
    <property type="project" value="UniProtKB-UniRule"/>
</dbReference>
<dbReference type="GO" id="GO:0000015">
    <property type="term" value="C:phosphopyruvate hydratase complex"/>
    <property type="evidence" value="ECO:0007669"/>
    <property type="project" value="InterPro"/>
</dbReference>
<reference evidence="16 17" key="1">
    <citation type="journal article" date="2014" name="PLoS ONE">
        <title>An emerging Mycoplasma associated with trichomoniasis, vaginal infection and disease.</title>
        <authorList>
            <consortium name="Vaginal Microbiome Consortium"/>
            <person name="Fettweis J.M."/>
            <person name="Serrano M.G."/>
            <person name="Huang B."/>
            <person name="Brooks J.P."/>
            <person name="Glascock A.L."/>
            <person name="Sheth N.U."/>
            <person name="Strauss J.F.III."/>
            <person name="Jefferson K.K."/>
            <person name="Buck G.A."/>
        </authorList>
    </citation>
    <scope>NUCLEOTIDE SEQUENCE [LARGE SCALE GENOMIC DNA]</scope>
    <source>
        <strain evidence="16 17">VCU_M1</strain>
    </source>
</reference>
<dbReference type="AlphaFoldDB" id="A0A097SSC9"/>
<dbReference type="KEGG" id="mgj:MGM1_1020"/>
<evidence type="ECO:0000256" key="10">
    <source>
        <dbReference type="HAMAP-Rule" id="MF_00318"/>
    </source>
</evidence>
<evidence type="ECO:0000259" key="15">
    <source>
        <dbReference type="SMART" id="SM01193"/>
    </source>
</evidence>
<dbReference type="HAMAP" id="MF_00318">
    <property type="entry name" value="Enolase"/>
    <property type="match status" value="1"/>
</dbReference>
<evidence type="ECO:0000256" key="6">
    <source>
        <dbReference type="ARBA" id="ARBA00022723"/>
    </source>
</evidence>
<keyword evidence="7 10" id="KW-0460">Magnesium</keyword>
<dbReference type="SUPFAM" id="SSF51604">
    <property type="entry name" value="Enolase C-terminal domain-like"/>
    <property type="match status" value="1"/>
</dbReference>
<feature type="binding site" evidence="12">
    <location>
        <position position="185"/>
    </location>
    <ligand>
        <name>substrate</name>
    </ligand>
</feature>
<dbReference type="InterPro" id="IPR000941">
    <property type="entry name" value="Enolase"/>
</dbReference>
<feature type="binding site" evidence="12">
    <location>
        <position position="319"/>
    </location>
    <ligand>
        <name>substrate</name>
    </ligand>
</feature>
<evidence type="ECO:0000256" key="2">
    <source>
        <dbReference type="ARBA" id="ARBA00009604"/>
    </source>
</evidence>
<feature type="binding site" evidence="10">
    <location>
        <position position="400"/>
    </location>
    <ligand>
        <name>(2R)-2-phosphoglycerate</name>
        <dbReference type="ChEBI" id="CHEBI:58289"/>
    </ligand>
</feature>
<feature type="binding site" evidence="10">
    <location>
        <position position="184"/>
    </location>
    <ligand>
        <name>(2R)-2-phosphoglycerate</name>
        <dbReference type="ChEBI" id="CHEBI:58289"/>
    </ligand>
</feature>
<feature type="binding site" evidence="12">
    <location>
        <position position="346"/>
    </location>
    <ligand>
        <name>substrate</name>
    </ligand>
</feature>
<dbReference type="GO" id="GO:0006096">
    <property type="term" value="P:glycolytic process"/>
    <property type="evidence" value="ECO:0007669"/>
    <property type="project" value="UniProtKB-UniRule"/>
</dbReference>
<evidence type="ECO:0000313" key="17">
    <source>
        <dbReference type="Proteomes" id="UP000030066"/>
    </source>
</evidence>
<feature type="domain" description="Enolase N-terminal" evidence="15">
    <location>
        <begin position="19"/>
        <end position="149"/>
    </location>
</feature>
<dbReference type="Gene3D" id="3.30.390.10">
    <property type="entry name" value="Enolase-like, N-terminal domain"/>
    <property type="match status" value="1"/>
</dbReference>
<feature type="binding site" evidence="10">
    <location>
        <position position="422"/>
    </location>
    <ligand>
        <name>(2R)-2-phosphoglycerate</name>
        <dbReference type="ChEBI" id="CHEBI:58289"/>
    </ligand>
</feature>
<dbReference type="InterPro" id="IPR020810">
    <property type="entry name" value="Enolase_C"/>
</dbReference>
<feature type="binding site" evidence="12">
    <location>
        <position position="422"/>
    </location>
    <ligand>
        <name>substrate</name>
    </ligand>
</feature>
<dbReference type="eggNOG" id="COG0148">
    <property type="taxonomic scope" value="Bacteria"/>
</dbReference>
<evidence type="ECO:0000256" key="8">
    <source>
        <dbReference type="ARBA" id="ARBA00023152"/>
    </source>
</evidence>
<evidence type="ECO:0000256" key="7">
    <source>
        <dbReference type="ARBA" id="ARBA00022842"/>
    </source>
</evidence>
<dbReference type="PIRSF" id="PIRSF001400">
    <property type="entry name" value="Enolase"/>
    <property type="match status" value="1"/>
</dbReference>
<evidence type="ECO:0000259" key="14">
    <source>
        <dbReference type="SMART" id="SM01192"/>
    </source>
</evidence>
<dbReference type="Gene3D" id="3.20.20.120">
    <property type="entry name" value="Enolase-like C-terminal domain"/>
    <property type="match status" value="1"/>
</dbReference>
<evidence type="ECO:0000256" key="4">
    <source>
        <dbReference type="ARBA" id="ARBA00017068"/>
    </source>
</evidence>
<dbReference type="SFLD" id="SFLDS00001">
    <property type="entry name" value="Enolase"/>
    <property type="match status" value="1"/>
</dbReference>
<evidence type="ECO:0000256" key="5">
    <source>
        <dbReference type="ARBA" id="ARBA00022525"/>
    </source>
</evidence>
<comment type="cofactor">
    <cofactor evidence="10">
        <name>Mg(2+)</name>
        <dbReference type="ChEBI" id="CHEBI:18420"/>
    </cofactor>
    <text evidence="10">Binds a second Mg(2+) ion via substrate during catalysis.</text>
</comment>
<dbReference type="STRING" id="1318617.MGM1_1020"/>
<dbReference type="NCBIfam" id="TIGR01060">
    <property type="entry name" value="eno"/>
    <property type="match status" value="1"/>
</dbReference>
<evidence type="ECO:0000313" key="16">
    <source>
        <dbReference type="EMBL" id="AIV03489.1"/>
    </source>
</evidence>
<keyword evidence="8 10" id="KW-0324">Glycolysis</keyword>
<name>A0A097SSC9_9BACT</name>
<dbReference type="SMART" id="SM01192">
    <property type="entry name" value="Enolase_C"/>
    <property type="match status" value="1"/>
</dbReference>
<evidence type="ECO:0000256" key="3">
    <source>
        <dbReference type="ARBA" id="ARBA00012058"/>
    </source>
</evidence>
<dbReference type="FunFam" id="3.30.390.10:FF:000001">
    <property type="entry name" value="Enolase"/>
    <property type="match status" value="1"/>
</dbReference>
<evidence type="ECO:0000256" key="13">
    <source>
        <dbReference type="PIRSR" id="PIRSR001400-3"/>
    </source>
</evidence>
<comment type="catalytic activity">
    <reaction evidence="10">
        <text>(2R)-2-phosphoglycerate = phosphoenolpyruvate + H2O</text>
        <dbReference type="Rhea" id="RHEA:10164"/>
        <dbReference type="ChEBI" id="CHEBI:15377"/>
        <dbReference type="ChEBI" id="CHEBI:58289"/>
        <dbReference type="ChEBI" id="CHEBI:58702"/>
        <dbReference type="EC" id="4.2.1.11"/>
    </reaction>
</comment>